<evidence type="ECO:0000256" key="1">
    <source>
        <dbReference type="SAM" id="MobiDB-lite"/>
    </source>
</evidence>
<feature type="compositionally biased region" description="Basic residues" evidence="1">
    <location>
        <begin position="44"/>
        <end position="55"/>
    </location>
</feature>
<feature type="region of interest" description="Disordered" evidence="1">
    <location>
        <begin position="39"/>
        <end position="62"/>
    </location>
</feature>
<dbReference type="EMBL" id="CATQJL010000223">
    <property type="protein sequence ID" value="CAJ0597795.1"/>
    <property type="molecule type" value="Genomic_DNA"/>
</dbReference>
<proteinExistence type="predicted"/>
<dbReference type="Proteomes" id="UP001176961">
    <property type="component" value="Unassembled WGS sequence"/>
</dbReference>
<evidence type="ECO:0000313" key="2">
    <source>
        <dbReference type="EMBL" id="CAJ0597795.1"/>
    </source>
</evidence>
<reference evidence="2" key="1">
    <citation type="submission" date="2023-07" db="EMBL/GenBank/DDBJ databases">
        <authorList>
            <consortium name="CYATHOMIX"/>
        </authorList>
    </citation>
    <scope>NUCLEOTIDE SEQUENCE</scope>
    <source>
        <strain evidence="2">N/A</strain>
    </source>
</reference>
<protein>
    <submittedName>
        <fullName evidence="2">Uncharacterized protein</fullName>
    </submittedName>
</protein>
<accession>A0AA36GTB5</accession>
<gene>
    <name evidence="2" type="ORF">CYNAS_LOCUS9778</name>
</gene>
<name>A0AA36GTB5_CYLNA</name>
<keyword evidence="3" id="KW-1185">Reference proteome</keyword>
<sequence length="62" mass="7371">MSEIVQRIPLLHAEFVCFCIVPRIIVSHTQRAQVTKMSRCMSHKEKKTHLHNHCRPRSDMHH</sequence>
<evidence type="ECO:0000313" key="3">
    <source>
        <dbReference type="Proteomes" id="UP001176961"/>
    </source>
</evidence>
<dbReference type="AlphaFoldDB" id="A0AA36GTB5"/>
<organism evidence="2 3">
    <name type="scientific">Cylicocyclus nassatus</name>
    <name type="common">Nematode worm</name>
    <dbReference type="NCBI Taxonomy" id="53992"/>
    <lineage>
        <taxon>Eukaryota</taxon>
        <taxon>Metazoa</taxon>
        <taxon>Ecdysozoa</taxon>
        <taxon>Nematoda</taxon>
        <taxon>Chromadorea</taxon>
        <taxon>Rhabditida</taxon>
        <taxon>Rhabditina</taxon>
        <taxon>Rhabditomorpha</taxon>
        <taxon>Strongyloidea</taxon>
        <taxon>Strongylidae</taxon>
        <taxon>Cylicocyclus</taxon>
    </lineage>
</organism>
<comment type="caution">
    <text evidence="2">The sequence shown here is derived from an EMBL/GenBank/DDBJ whole genome shotgun (WGS) entry which is preliminary data.</text>
</comment>